<dbReference type="PANTHER" id="PTHR11895">
    <property type="entry name" value="TRANSAMIDASE"/>
    <property type="match status" value="1"/>
</dbReference>
<dbReference type="KEGG" id="paqt:E8L99_03550"/>
<gene>
    <name evidence="3" type="ORF">E8L99_03550</name>
</gene>
<dbReference type="OrthoDB" id="9814821at2"/>
<feature type="domain" description="Amidase" evidence="2">
    <location>
        <begin position="14"/>
        <end position="435"/>
    </location>
</feature>
<evidence type="ECO:0000313" key="3">
    <source>
        <dbReference type="EMBL" id="QCK88609.1"/>
    </source>
</evidence>
<accession>A0A4D7QTA0</accession>
<dbReference type="SUPFAM" id="SSF75304">
    <property type="entry name" value="Amidase signature (AS) enzymes"/>
    <property type="match status" value="1"/>
</dbReference>
<proteinExistence type="inferred from homology"/>
<evidence type="ECO:0000256" key="1">
    <source>
        <dbReference type="ARBA" id="ARBA00009199"/>
    </source>
</evidence>
<dbReference type="Pfam" id="PF01425">
    <property type="entry name" value="Amidase"/>
    <property type="match status" value="1"/>
</dbReference>
<sequence>MATLVRRRIASPMEIVDAVLARIERLEPEINAFAALDIDRVRDAARQSEALMMQDRFLGPLHGVPVTVKDVQAVAGLPTRRGSRLTTADHAEQDSPAVARLRAAGALILGKTTMTEHGWTAVSDSPLTGTTHNPWKHGFTSGGSSAGAAALAAAGCGPLHLGTDGAGSVRIPAHFCGVVGFKPSFGRVPYVPVPNNGSLSHIGPLTGDVPDGALMLEVMAGPHAADFTSLPIGFRAPDFERAELKGLRIAYSPTLGHARVDPEVADLVAEAGRAFADLGAYVEEVEPDWGPQGPDLIRALWGAALLSARPADAEAAESMDEGLIACLRDSDGATLGDVQAAQARRIAYAAAIGHWFDSGWDLLLTPAASVAAFEVGRQRPAHWPDHAWDWISWAEFSYPFNLAHNPAISVPCGLTKGGLPVGLQIVGPRHDDAAVMAAAHAYLTARPFRRRPYDDQLPSKAADLR</sequence>
<comment type="similarity">
    <text evidence="1">Belongs to the amidase family.</text>
</comment>
<keyword evidence="4" id="KW-1185">Reference proteome</keyword>
<dbReference type="EMBL" id="CP039865">
    <property type="protein sequence ID" value="QCK88609.1"/>
    <property type="molecule type" value="Genomic_DNA"/>
</dbReference>
<dbReference type="InterPro" id="IPR000120">
    <property type="entry name" value="Amidase"/>
</dbReference>
<evidence type="ECO:0000259" key="2">
    <source>
        <dbReference type="Pfam" id="PF01425"/>
    </source>
</evidence>
<name>A0A4D7QTA0_9HYPH</name>
<dbReference type="AlphaFoldDB" id="A0A4D7QTA0"/>
<dbReference type="GO" id="GO:0003824">
    <property type="term" value="F:catalytic activity"/>
    <property type="evidence" value="ECO:0007669"/>
    <property type="project" value="InterPro"/>
</dbReference>
<dbReference type="InterPro" id="IPR036928">
    <property type="entry name" value="AS_sf"/>
</dbReference>
<dbReference type="Gene3D" id="3.90.1300.10">
    <property type="entry name" value="Amidase signature (AS) domain"/>
    <property type="match status" value="1"/>
</dbReference>
<organism evidence="3 4">
    <name type="scientific">Phreatobacter aquaticus</name>
    <dbReference type="NCBI Taxonomy" id="2570229"/>
    <lineage>
        <taxon>Bacteria</taxon>
        <taxon>Pseudomonadati</taxon>
        <taxon>Pseudomonadota</taxon>
        <taxon>Alphaproteobacteria</taxon>
        <taxon>Hyphomicrobiales</taxon>
        <taxon>Phreatobacteraceae</taxon>
        <taxon>Phreatobacter</taxon>
    </lineage>
</organism>
<dbReference type="InterPro" id="IPR023631">
    <property type="entry name" value="Amidase_dom"/>
</dbReference>
<evidence type="ECO:0000313" key="4">
    <source>
        <dbReference type="Proteomes" id="UP000298588"/>
    </source>
</evidence>
<protein>
    <submittedName>
        <fullName evidence="3">Amidase</fullName>
    </submittedName>
</protein>
<dbReference type="PANTHER" id="PTHR11895:SF7">
    <property type="entry name" value="GLUTAMYL-TRNA(GLN) AMIDOTRANSFERASE SUBUNIT A, MITOCHONDRIAL"/>
    <property type="match status" value="1"/>
</dbReference>
<reference evidence="3 4" key="1">
    <citation type="submission" date="2019-04" db="EMBL/GenBank/DDBJ databases">
        <title>Phreatobacter aquaticus sp. nov.</title>
        <authorList>
            <person name="Choi A."/>
            <person name="Baek K."/>
        </authorList>
    </citation>
    <scope>NUCLEOTIDE SEQUENCE [LARGE SCALE GENOMIC DNA]</scope>
    <source>
        <strain evidence="3 4">NMCR1094</strain>
    </source>
</reference>
<dbReference type="Proteomes" id="UP000298588">
    <property type="component" value="Chromosome"/>
</dbReference>